<protein>
    <recommendedName>
        <fullName evidence="12">Eukaryotic translation initiation factor 4E-1</fullName>
    </recommendedName>
</protein>
<evidence type="ECO:0000256" key="6">
    <source>
        <dbReference type="ARBA" id="ARBA00022917"/>
    </source>
</evidence>
<dbReference type="GO" id="GO:0000340">
    <property type="term" value="F:RNA 7-methylguanosine cap binding"/>
    <property type="evidence" value="ECO:0007669"/>
    <property type="project" value="TreeGrafter"/>
</dbReference>
<dbReference type="GeneID" id="19239785"/>
<feature type="region of interest" description="Disordered" evidence="9">
    <location>
        <begin position="1"/>
        <end position="43"/>
    </location>
</feature>
<dbReference type="AlphaFoldDB" id="U1HWB7"/>
<dbReference type="Pfam" id="PF01652">
    <property type="entry name" value="IF4E"/>
    <property type="match status" value="1"/>
</dbReference>
<name>U1HWB7_ENDPU</name>
<dbReference type="InterPro" id="IPR023398">
    <property type="entry name" value="TIF_eIF4e-like"/>
</dbReference>
<evidence type="ECO:0000256" key="9">
    <source>
        <dbReference type="SAM" id="MobiDB-lite"/>
    </source>
</evidence>
<organism evidence="10 11">
    <name type="scientific">Endocarpon pusillum (strain Z07020 / HMAS-L-300199)</name>
    <name type="common">Lichen-forming fungus</name>
    <dbReference type="NCBI Taxonomy" id="1263415"/>
    <lineage>
        <taxon>Eukaryota</taxon>
        <taxon>Fungi</taxon>
        <taxon>Dikarya</taxon>
        <taxon>Ascomycota</taxon>
        <taxon>Pezizomycotina</taxon>
        <taxon>Eurotiomycetes</taxon>
        <taxon>Chaetothyriomycetidae</taxon>
        <taxon>Verrucariales</taxon>
        <taxon>Verrucariaceae</taxon>
        <taxon>Endocarpon</taxon>
    </lineage>
</organism>
<evidence type="ECO:0000256" key="4">
    <source>
        <dbReference type="ARBA" id="ARBA00022845"/>
    </source>
</evidence>
<reference evidence="11" key="1">
    <citation type="journal article" date="2014" name="BMC Genomics">
        <title>Genome characteristics reveal the impact of lichenization on lichen-forming fungus Endocarpon pusillum Hedwig (Verrucariales, Ascomycota).</title>
        <authorList>
            <person name="Wang Y.-Y."/>
            <person name="Liu B."/>
            <person name="Zhang X.-Y."/>
            <person name="Zhou Q.-M."/>
            <person name="Zhang T."/>
            <person name="Li H."/>
            <person name="Yu Y.-F."/>
            <person name="Zhang X.-L."/>
            <person name="Hao X.-Y."/>
            <person name="Wang M."/>
            <person name="Wang L."/>
            <person name="Wei J.-C."/>
        </authorList>
    </citation>
    <scope>NUCLEOTIDE SEQUENCE [LARGE SCALE GENOMIC DNA]</scope>
    <source>
        <strain evidence="11">Z07020 / HMAS-L-300199</strain>
    </source>
</reference>
<dbReference type="OrthoDB" id="590761at2759"/>
<keyword evidence="11" id="KW-1185">Reference proteome</keyword>
<dbReference type="GO" id="GO:0003743">
    <property type="term" value="F:translation initiation factor activity"/>
    <property type="evidence" value="ECO:0007669"/>
    <property type="project" value="UniProtKB-KW"/>
</dbReference>
<dbReference type="SUPFAM" id="SSF55418">
    <property type="entry name" value="eIF4e-like"/>
    <property type="match status" value="1"/>
</dbReference>
<dbReference type="EMBL" id="KE720820">
    <property type="protein sequence ID" value="ERF75050.1"/>
    <property type="molecule type" value="Genomic_DNA"/>
</dbReference>
<evidence type="ECO:0000256" key="1">
    <source>
        <dbReference type="ARBA" id="ARBA00003021"/>
    </source>
</evidence>
<dbReference type="PANTHER" id="PTHR11960:SF8">
    <property type="entry name" value="EUKARYOTIC TRANSLATION INITIATION FACTOR 4E1-RELATED"/>
    <property type="match status" value="1"/>
</dbReference>
<comment type="similarity">
    <text evidence="2 8">Belongs to the eukaryotic initiation factor 4E family.</text>
</comment>
<evidence type="ECO:0000256" key="5">
    <source>
        <dbReference type="ARBA" id="ARBA00022884"/>
    </source>
</evidence>
<keyword evidence="5 8" id="KW-0694">RNA-binding</keyword>
<keyword evidence="4" id="KW-0810">Translation regulation</keyword>
<dbReference type="RefSeq" id="XP_007787579.1">
    <property type="nucleotide sequence ID" value="XM_007789389.1"/>
</dbReference>
<dbReference type="InterPro" id="IPR001040">
    <property type="entry name" value="TIF_eIF_4E"/>
</dbReference>
<feature type="compositionally biased region" description="Low complexity" evidence="9">
    <location>
        <begin position="29"/>
        <end position="39"/>
    </location>
</feature>
<dbReference type="PROSITE" id="PS00813">
    <property type="entry name" value="IF4E"/>
    <property type="match status" value="1"/>
</dbReference>
<dbReference type="InterPro" id="IPR019770">
    <property type="entry name" value="TIF_eIF_4E_CS"/>
</dbReference>
<gene>
    <name evidence="10" type="ORF">EPUS_04832</name>
</gene>
<dbReference type="Proteomes" id="UP000019373">
    <property type="component" value="Unassembled WGS sequence"/>
</dbReference>
<comment type="function">
    <text evidence="1">Recognizes and binds the 7-methylguanosine-containing mRNA cap during an early step in the initiation of protein synthesis and facilitates ribosome binding by inducing the unwinding of the mRNAs secondary structures.</text>
</comment>
<dbReference type="eggNOG" id="KOG1670">
    <property type="taxonomic scope" value="Eukaryota"/>
</dbReference>
<evidence type="ECO:0000256" key="8">
    <source>
        <dbReference type="RuleBase" id="RU004374"/>
    </source>
</evidence>
<dbReference type="OMA" id="QTEFKMM"/>
<evidence type="ECO:0008006" key="12">
    <source>
        <dbReference type="Google" id="ProtNLM"/>
    </source>
</evidence>
<evidence type="ECO:0000256" key="3">
    <source>
        <dbReference type="ARBA" id="ARBA00022540"/>
    </source>
</evidence>
<sequence>MAEVINPTTRPSLPLSDHQTNDSANDENTAPSTSTAPTSNGQNVTVFHDPENFNVKHPLQNQWTLWFTKPPTGRGDNWNDLLKEVVTFDSVEEFWGVYNNIAAASQLAHKSDYHLFKRGVRPEWEDSQNKHGGKWSYQFKDKKGIDIDELWLHAQLAAIGETLEEDNDNEVMGVVINVRKAFFRIGLWTRTVGKAKAGDGAGKEALMKIGQRFKETMKLGPNEQVEFSGHTDSAHAGSTRAKAKFVV</sequence>
<dbReference type="HOGENOM" id="CLU_043552_2_2_1"/>
<keyword evidence="6 8" id="KW-0648">Protein biosynthesis</keyword>
<evidence type="ECO:0000256" key="7">
    <source>
        <dbReference type="ARBA" id="ARBA00062860"/>
    </source>
</evidence>
<accession>U1HWB7</accession>
<evidence type="ECO:0000256" key="2">
    <source>
        <dbReference type="ARBA" id="ARBA00009860"/>
    </source>
</evidence>
<dbReference type="GO" id="GO:0006417">
    <property type="term" value="P:regulation of translation"/>
    <property type="evidence" value="ECO:0007669"/>
    <property type="project" value="UniProtKB-KW"/>
</dbReference>
<dbReference type="Gene3D" id="3.30.760.10">
    <property type="entry name" value="RNA Cap, Translation Initiation Factor Eif4e"/>
    <property type="match status" value="1"/>
</dbReference>
<evidence type="ECO:0000313" key="10">
    <source>
        <dbReference type="EMBL" id="ERF75050.1"/>
    </source>
</evidence>
<proteinExistence type="inferred from homology"/>
<evidence type="ECO:0000313" key="11">
    <source>
        <dbReference type="Proteomes" id="UP000019373"/>
    </source>
</evidence>
<dbReference type="PANTHER" id="PTHR11960">
    <property type="entry name" value="EUKARYOTIC TRANSLATION INITIATION FACTOR 4E RELATED"/>
    <property type="match status" value="1"/>
</dbReference>
<dbReference type="GO" id="GO:0016281">
    <property type="term" value="C:eukaryotic translation initiation factor 4F complex"/>
    <property type="evidence" value="ECO:0007669"/>
    <property type="project" value="TreeGrafter"/>
</dbReference>
<feature type="compositionally biased region" description="Polar residues" evidence="9">
    <location>
        <begin position="1"/>
        <end position="28"/>
    </location>
</feature>
<keyword evidence="3 8" id="KW-0396">Initiation factor</keyword>
<dbReference type="FunFam" id="3.30.760.10:FF:000004">
    <property type="entry name" value="Eukaryotic translation initiation factor 4E-1"/>
    <property type="match status" value="1"/>
</dbReference>
<comment type="subunit">
    <text evidence="7">eIF4F is a multi-subunit complex, the composition of which varies with external and internal environmental conditions. It is composed of at least eIF4A, eIF4E and eIF4G. eIF4E is also known to interact with other partners.</text>
</comment>